<dbReference type="SUPFAM" id="SSF50729">
    <property type="entry name" value="PH domain-like"/>
    <property type="match status" value="1"/>
</dbReference>
<evidence type="ECO:0000313" key="8">
    <source>
        <dbReference type="Proteomes" id="UP000694844"/>
    </source>
</evidence>
<feature type="compositionally biased region" description="Low complexity" evidence="6">
    <location>
        <begin position="349"/>
        <end position="398"/>
    </location>
</feature>
<feature type="region of interest" description="Disordered" evidence="6">
    <location>
        <begin position="296"/>
        <end position="329"/>
    </location>
</feature>
<evidence type="ECO:0000256" key="5">
    <source>
        <dbReference type="SAM" id="Coils"/>
    </source>
</evidence>
<name>A0A8B8ERR8_CRAVI</name>
<feature type="region of interest" description="Disordered" evidence="6">
    <location>
        <begin position="345"/>
        <end position="434"/>
    </location>
</feature>
<keyword evidence="5" id="KW-0175">Coiled coil</keyword>
<gene>
    <name evidence="9" type="primary">LOC111136229</name>
</gene>
<dbReference type="SMART" id="SM00462">
    <property type="entry name" value="PTB"/>
    <property type="match status" value="1"/>
</dbReference>
<dbReference type="GeneID" id="111136229"/>
<keyword evidence="8" id="KW-1185">Reference proteome</keyword>
<dbReference type="PROSITE" id="PS01179">
    <property type="entry name" value="PID"/>
    <property type="match status" value="1"/>
</dbReference>
<comment type="similarity">
    <text evidence="4">Belongs to the ced-6 family.</text>
</comment>
<dbReference type="KEGG" id="cvn:111136229"/>
<evidence type="ECO:0000259" key="7">
    <source>
        <dbReference type="PROSITE" id="PS01179"/>
    </source>
</evidence>
<dbReference type="CDD" id="cd01273">
    <property type="entry name" value="PTB_CED-6"/>
    <property type="match status" value="1"/>
</dbReference>
<feature type="domain" description="PID" evidence="7">
    <location>
        <begin position="103"/>
        <end position="230"/>
    </location>
</feature>
<dbReference type="Gene3D" id="2.30.29.30">
    <property type="entry name" value="Pleckstrin-homology domain (PH domain)/Phosphotyrosine-binding domain (PTB)"/>
    <property type="match status" value="1"/>
</dbReference>
<dbReference type="OrthoDB" id="10057585at2759"/>
<dbReference type="GO" id="GO:0006909">
    <property type="term" value="P:phagocytosis"/>
    <property type="evidence" value="ECO:0007669"/>
    <property type="project" value="UniProtKB-KW"/>
</dbReference>
<feature type="compositionally biased region" description="Low complexity" evidence="6">
    <location>
        <begin position="411"/>
        <end position="428"/>
    </location>
</feature>
<dbReference type="PANTHER" id="PTHR11232">
    <property type="entry name" value="PHOSPHOTYROSINE INTERACTION DOMAIN-CONTAINING FAMILY MEMBER"/>
    <property type="match status" value="1"/>
</dbReference>
<evidence type="ECO:0000256" key="6">
    <source>
        <dbReference type="SAM" id="MobiDB-lite"/>
    </source>
</evidence>
<keyword evidence="3" id="KW-0581">Phagocytosis</keyword>
<sequence>MASAQTLVMIGVSPKVPLICEEEQFAEEFSKQNTVLLPTKDFGKRKFIHVGNSSLKSPGKQKSFEAGITAAEEDTSSDILTMKSALKRWVHPPDKLLTGHIVYNVKFLGECEVDNAKGTDIVKDAIRKRKFNKHIRKAEGQKTPRVELTISADGVTVQDPKTKVCMHQYPLHRISYCADDKTDKRMFTFIAKAADSNSHYCYVFDSEKCAEEITLTIGQAFDLAYRRFLETSGQDLDSKKQCVLLQKKVQTLEQENAALKKRVQELEKLKGVEPSQQIYENSRNIEIVEGSVTKSQCDNAAHPSGVSLDPSSPQDDSSTEHFFFDGFAPQPSVGRKLENLILDDKPAQTNGSSTTNGSTPSSAGKGLLSPPPRSSRSQSQPSSNKSASANPFFSPSPSETSVDPFGMPAFTPTSPGSTPQTSGPSVSSSERELMDMQVGFSAGLSFGTEDFSLADFDPLNQSS</sequence>
<evidence type="ECO:0000256" key="4">
    <source>
        <dbReference type="ARBA" id="ARBA00060944"/>
    </source>
</evidence>
<dbReference type="Pfam" id="PF00640">
    <property type="entry name" value="PID"/>
    <property type="match status" value="1"/>
</dbReference>
<evidence type="ECO:0000256" key="3">
    <source>
        <dbReference type="ARBA" id="ARBA00022907"/>
    </source>
</evidence>
<dbReference type="InterPro" id="IPR051133">
    <property type="entry name" value="Adapter_Engulfment-Domain"/>
</dbReference>
<dbReference type="InterPro" id="IPR006020">
    <property type="entry name" value="PTB/PI_dom"/>
</dbReference>
<reference evidence="9" key="2">
    <citation type="submission" date="2025-08" db="UniProtKB">
        <authorList>
            <consortium name="RefSeq"/>
        </authorList>
    </citation>
    <scope>IDENTIFICATION</scope>
    <source>
        <tissue evidence="9">Whole sample</tissue>
    </source>
</reference>
<proteinExistence type="inferred from homology"/>
<keyword evidence="2" id="KW-0963">Cytoplasm</keyword>
<dbReference type="AlphaFoldDB" id="A0A8B8ERR8"/>
<dbReference type="GO" id="GO:0005737">
    <property type="term" value="C:cytoplasm"/>
    <property type="evidence" value="ECO:0007669"/>
    <property type="project" value="UniProtKB-SubCell"/>
</dbReference>
<dbReference type="RefSeq" id="XP_022342645.1">
    <property type="nucleotide sequence ID" value="XM_022486937.1"/>
</dbReference>
<organism evidence="8 9">
    <name type="scientific">Crassostrea virginica</name>
    <name type="common">Eastern oyster</name>
    <dbReference type="NCBI Taxonomy" id="6565"/>
    <lineage>
        <taxon>Eukaryota</taxon>
        <taxon>Metazoa</taxon>
        <taxon>Spiralia</taxon>
        <taxon>Lophotrochozoa</taxon>
        <taxon>Mollusca</taxon>
        <taxon>Bivalvia</taxon>
        <taxon>Autobranchia</taxon>
        <taxon>Pteriomorphia</taxon>
        <taxon>Ostreida</taxon>
        <taxon>Ostreoidea</taxon>
        <taxon>Ostreidae</taxon>
        <taxon>Crassostrea</taxon>
    </lineage>
</organism>
<evidence type="ECO:0000256" key="2">
    <source>
        <dbReference type="ARBA" id="ARBA00022490"/>
    </source>
</evidence>
<protein>
    <submittedName>
        <fullName evidence="9">PTB domain-containing engulfment adapter protein 1-like isoform X1</fullName>
    </submittedName>
</protein>
<dbReference type="PANTHER" id="PTHR11232:SF77">
    <property type="entry name" value="GULP PTB DOMAIN CONTAINING ENGULFMENT ADAPTOR 1"/>
    <property type="match status" value="1"/>
</dbReference>
<feature type="coiled-coil region" evidence="5">
    <location>
        <begin position="242"/>
        <end position="269"/>
    </location>
</feature>
<dbReference type="Proteomes" id="UP000694844">
    <property type="component" value="Chromosome 1"/>
</dbReference>
<dbReference type="InterPro" id="IPR011993">
    <property type="entry name" value="PH-like_dom_sf"/>
</dbReference>
<comment type="subcellular location">
    <subcellularLocation>
        <location evidence="1">Cytoplasm</location>
    </subcellularLocation>
</comment>
<dbReference type="CDD" id="cd14686">
    <property type="entry name" value="bZIP"/>
    <property type="match status" value="1"/>
</dbReference>
<dbReference type="FunFam" id="2.30.29.30:FF:000118">
    <property type="entry name" value="GULP PTB domain containing engulfment adaptor 1"/>
    <property type="match status" value="1"/>
</dbReference>
<evidence type="ECO:0000256" key="1">
    <source>
        <dbReference type="ARBA" id="ARBA00004496"/>
    </source>
</evidence>
<accession>A0A8B8ERR8</accession>
<feature type="compositionally biased region" description="Low complexity" evidence="6">
    <location>
        <begin position="307"/>
        <end position="316"/>
    </location>
</feature>
<reference evidence="8" key="1">
    <citation type="submission" date="2024-06" db="UniProtKB">
        <authorList>
            <consortium name="RefSeq"/>
        </authorList>
    </citation>
    <scope>NUCLEOTIDE SEQUENCE [LARGE SCALE GENOMIC DNA]</scope>
</reference>
<evidence type="ECO:0000313" key="9">
    <source>
        <dbReference type="RefSeq" id="XP_022342645.1"/>
    </source>
</evidence>